<evidence type="ECO:0000313" key="2">
    <source>
        <dbReference type="Proteomes" id="UP000177130"/>
    </source>
</evidence>
<dbReference type="EMBL" id="MHRK01000008">
    <property type="protein sequence ID" value="OHA24591.1"/>
    <property type="molecule type" value="Genomic_DNA"/>
</dbReference>
<organism evidence="1 2">
    <name type="scientific">Candidatus Taylorbacteria bacterium RIFCSPHIGHO2_02_FULL_43_32b</name>
    <dbReference type="NCBI Taxonomy" id="1802306"/>
    <lineage>
        <taxon>Bacteria</taxon>
        <taxon>Candidatus Tayloriibacteriota</taxon>
    </lineage>
</organism>
<sequence length="105" mass="12137">MKVEQNLTENEEKALVGLIFNSISFGTTEEIFGELNEHGIERLNLLRSIMAKFIRKFSLEKQLDEQTLLLLGMDEFLTDDILKSFSAGNNNHLKKRADYFLNRKA</sequence>
<evidence type="ECO:0000313" key="1">
    <source>
        <dbReference type="EMBL" id="OHA24591.1"/>
    </source>
</evidence>
<dbReference type="AlphaFoldDB" id="A0A1G2MNI8"/>
<accession>A0A1G2MNI8</accession>
<comment type="caution">
    <text evidence="1">The sequence shown here is derived from an EMBL/GenBank/DDBJ whole genome shotgun (WGS) entry which is preliminary data.</text>
</comment>
<reference evidence="1 2" key="1">
    <citation type="journal article" date="2016" name="Nat. Commun.">
        <title>Thousands of microbial genomes shed light on interconnected biogeochemical processes in an aquifer system.</title>
        <authorList>
            <person name="Anantharaman K."/>
            <person name="Brown C.T."/>
            <person name="Hug L.A."/>
            <person name="Sharon I."/>
            <person name="Castelle C.J."/>
            <person name="Probst A.J."/>
            <person name="Thomas B.C."/>
            <person name="Singh A."/>
            <person name="Wilkins M.J."/>
            <person name="Karaoz U."/>
            <person name="Brodie E.L."/>
            <person name="Williams K.H."/>
            <person name="Hubbard S.S."/>
            <person name="Banfield J.F."/>
        </authorList>
    </citation>
    <scope>NUCLEOTIDE SEQUENCE [LARGE SCALE GENOMIC DNA]</scope>
</reference>
<dbReference type="STRING" id="1802306.A3C72_01690"/>
<dbReference type="Proteomes" id="UP000177130">
    <property type="component" value="Unassembled WGS sequence"/>
</dbReference>
<name>A0A1G2MNI8_9BACT</name>
<proteinExistence type="predicted"/>
<gene>
    <name evidence="1" type="ORF">A3C72_01690</name>
</gene>
<protein>
    <submittedName>
        <fullName evidence="1">Uncharacterized protein</fullName>
    </submittedName>
</protein>